<dbReference type="PANTHER" id="PTHR35910">
    <property type="entry name" value="2EXR DOMAIN-CONTAINING PROTEIN"/>
    <property type="match status" value="1"/>
</dbReference>
<accession>A0A2J6S918</accession>
<protein>
    <recommendedName>
        <fullName evidence="1">2EXR domain-containing protein</fullName>
    </recommendedName>
</protein>
<keyword evidence="3" id="KW-1185">Reference proteome</keyword>
<sequence>MAASTSNYPAPGPGVKIDKVNPLVFGRFEYFPFAPPEIRNMIWELAIPRSKVITVKIVIKSCRTTAGSEQGCQDKHNLPFFTFAAIDDEFGVMMACRESRAFGFRVLPNALPTTYSQPAGIRYNPSISAIKILNFKDLLEEDLEKVVAEIDLSKSYNFNDLDYQGWSMQKAVVHDVGEEVEQHVKIDIGKKRELLILENLMNDRWLGYMDYIDYMGYMDFSYMDDFPVQETRQVKPKIYFSEGTFGNGGVLKSIPLRPAHSRFCFGQLYSLVEEEFTDDSEEESSD</sequence>
<dbReference type="Pfam" id="PF20150">
    <property type="entry name" value="2EXR"/>
    <property type="match status" value="1"/>
</dbReference>
<gene>
    <name evidence="2" type="ORF">L207DRAFT_522678</name>
</gene>
<evidence type="ECO:0000313" key="2">
    <source>
        <dbReference type="EMBL" id="PMD47249.1"/>
    </source>
</evidence>
<feature type="domain" description="2EXR" evidence="1">
    <location>
        <begin position="28"/>
        <end position="127"/>
    </location>
</feature>
<name>A0A2J6S918_HYAVF</name>
<dbReference type="AlphaFoldDB" id="A0A2J6S918"/>
<dbReference type="EMBL" id="KZ613938">
    <property type="protein sequence ID" value="PMD47249.1"/>
    <property type="molecule type" value="Genomic_DNA"/>
</dbReference>
<dbReference type="InterPro" id="IPR045518">
    <property type="entry name" value="2EXR"/>
</dbReference>
<organism evidence="2 3">
    <name type="scientific">Hyaloscypha variabilis (strain UAMH 11265 / GT02V1 / F)</name>
    <name type="common">Meliniomyces variabilis</name>
    <dbReference type="NCBI Taxonomy" id="1149755"/>
    <lineage>
        <taxon>Eukaryota</taxon>
        <taxon>Fungi</taxon>
        <taxon>Dikarya</taxon>
        <taxon>Ascomycota</taxon>
        <taxon>Pezizomycotina</taxon>
        <taxon>Leotiomycetes</taxon>
        <taxon>Helotiales</taxon>
        <taxon>Hyaloscyphaceae</taxon>
        <taxon>Hyaloscypha</taxon>
        <taxon>Hyaloscypha variabilis</taxon>
    </lineage>
</organism>
<dbReference type="PANTHER" id="PTHR35910:SF6">
    <property type="entry name" value="2EXR DOMAIN-CONTAINING PROTEIN"/>
    <property type="match status" value="1"/>
</dbReference>
<proteinExistence type="predicted"/>
<dbReference type="OrthoDB" id="10586025at2759"/>
<reference evidence="2 3" key="1">
    <citation type="submission" date="2016-04" db="EMBL/GenBank/DDBJ databases">
        <title>A degradative enzymes factory behind the ericoid mycorrhizal symbiosis.</title>
        <authorList>
            <consortium name="DOE Joint Genome Institute"/>
            <person name="Martino E."/>
            <person name="Morin E."/>
            <person name="Grelet G."/>
            <person name="Kuo A."/>
            <person name="Kohler A."/>
            <person name="Daghino S."/>
            <person name="Barry K."/>
            <person name="Choi C."/>
            <person name="Cichocki N."/>
            <person name="Clum A."/>
            <person name="Copeland A."/>
            <person name="Hainaut M."/>
            <person name="Haridas S."/>
            <person name="Labutti K."/>
            <person name="Lindquist E."/>
            <person name="Lipzen A."/>
            <person name="Khouja H.-R."/>
            <person name="Murat C."/>
            <person name="Ohm R."/>
            <person name="Olson A."/>
            <person name="Spatafora J."/>
            <person name="Veneault-Fourrey C."/>
            <person name="Henrissat B."/>
            <person name="Grigoriev I."/>
            <person name="Martin F."/>
            <person name="Perotto S."/>
        </authorList>
    </citation>
    <scope>NUCLEOTIDE SEQUENCE [LARGE SCALE GENOMIC DNA]</scope>
    <source>
        <strain evidence="2 3">F</strain>
    </source>
</reference>
<evidence type="ECO:0000313" key="3">
    <source>
        <dbReference type="Proteomes" id="UP000235786"/>
    </source>
</evidence>
<dbReference type="Proteomes" id="UP000235786">
    <property type="component" value="Unassembled WGS sequence"/>
</dbReference>
<evidence type="ECO:0000259" key="1">
    <source>
        <dbReference type="Pfam" id="PF20150"/>
    </source>
</evidence>